<evidence type="ECO:0000313" key="1">
    <source>
        <dbReference type="EMBL" id="CAF2139590.1"/>
    </source>
</evidence>
<organism evidence="1 2">
    <name type="scientific">Rotaria magnacalcarata</name>
    <dbReference type="NCBI Taxonomy" id="392030"/>
    <lineage>
        <taxon>Eukaryota</taxon>
        <taxon>Metazoa</taxon>
        <taxon>Spiralia</taxon>
        <taxon>Gnathifera</taxon>
        <taxon>Rotifera</taxon>
        <taxon>Eurotatoria</taxon>
        <taxon>Bdelloidea</taxon>
        <taxon>Philodinida</taxon>
        <taxon>Philodinidae</taxon>
        <taxon>Rotaria</taxon>
    </lineage>
</organism>
<dbReference type="EMBL" id="CAJNRE010015649">
    <property type="protein sequence ID" value="CAF2139590.1"/>
    <property type="molecule type" value="Genomic_DNA"/>
</dbReference>
<dbReference type="Proteomes" id="UP000663824">
    <property type="component" value="Unassembled WGS sequence"/>
</dbReference>
<name>A0A816WX62_9BILA</name>
<proteinExistence type="predicted"/>
<accession>A0A816WX62</accession>
<dbReference type="AlphaFoldDB" id="A0A816WX62"/>
<comment type="caution">
    <text evidence="1">The sequence shown here is derived from an EMBL/GenBank/DDBJ whole genome shotgun (WGS) entry which is preliminary data.</text>
</comment>
<gene>
    <name evidence="1" type="ORF">MBJ925_LOCUS29256</name>
</gene>
<evidence type="ECO:0000313" key="2">
    <source>
        <dbReference type="Proteomes" id="UP000663824"/>
    </source>
</evidence>
<reference evidence="1" key="1">
    <citation type="submission" date="2021-02" db="EMBL/GenBank/DDBJ databases">
        <authorList>
            <person name="Nowell W R."/>
        </authorList>
    </citation>
    <scope>NUCLEOTIDE SEQUENCE</scope>
</reference>
<sequence length="310" mass="36285">MTFDYPLGDMVVLIHNVPCIHLLALQSLDLSMNYYWTHWPITTAVAPLTYLRLSLSNMDNLLCLILTEPLSNTLRQLHITIDDGYSNTHCPVSMPNLSIRMINLHTFSLVQTFFSMLTIEWTVFEILTSSNVMPVFLRIFADHRHVDVHFAFHLLNCPQYVKVTPYIPRGSRFHSREIVGATFVVNHWSNRSEWLIDSDPFSRGRQYYHHMWYTLPWPFDEFFHEYVTYKWITKVQVFEIPSKKMTTMDQSSLRSLDASGQTLSSSICTLPYVGLADCIETYLLSFYNEPIHIYIFGLRNITLWLIVLII</sequence>
<protein>
    <submittedName>
        <fullName evidence="1">Uncharacterized protein</fullName>
    </submittedName>
</protein>